<comment type="caution">
    <text evidence="3">The sequence shown here is derived from an EMBL/GenBank/DDBJ whole genome shotgun (WGS) entry which is preliminary data.</text>
</comment>
<dbReference type="InterPro" id="IPR006016">
    <property type="entry name" value="UspA"/>
</dbReference>
<comment type="similarity">
    <text evidence="1">Belongs to the universal stress protein A family.</text>
</comment>
<dbReference type="RefSeq" id="WP_380624651.1">
    <property type="nucleotide sequence ID" value="NZ_JBHSDK010000034.1"/>
</dbReference>
<gene>
    <name evidence="3" type="ORF">ACFPET_19865</name>
</gene>
<dbReference type="PRINTS" id="PR01438">
    <property type="entry name" value="UNVRSLSTRESS"/>
</dbReference>
<evidence type="ECO:0000259" key="2">
    <source>
        <dbReference type="Pfam" id="PF00582"/>
    </source>
</evidence>
<reference evidence="4" key="1">
    <citation type="journal article" date="2019" name="Int. J. Syst. Evol. Microbiol.">
        <title>The Global Catalogue of Microorganisms (GCM) 10K type strain sequencing project: providing services to taxonomists for standard genome sequencing and annotation.</title>
        <authorList>
            <consortium name="The Broad Institute Genomics Platform"/>
            <consortium name="The Broad Institute Genome Sequencing Center for Infectious Disease"/>
            <person name="Wu L."/>
            <person name="Ma J."/>
        </authorList>
    </citation>
    <scope>NUCLEOTIDE SEQUENCE [LARGE SCALE GENOMIC DNA]</scope>
    <source>
        <strain evidence="4">IBRC-M 10908</strain>
    </source>
</reference>
<feature type="domain" description="UspA" evidence="2">
    <location>
        <begin position="23"/>
        <end position="146"/>
    </location>
</feature>
<dbReference type="Pfam" id="PF00582">
    <property type="entry name" value="Usp"/>
    <property type="match status" value="2"/>
</dbReference>
<dbReference type="CDD" id="cd00293">
    <property type="entry name" value="USP-like"/>
    <property type="match status" value="2"/>
</dbReference>
<sequence length="294" mass="31369">MHTKTDQKCPVKRAAGSPSAGISRIVAATDFSAASNSAVSRACSLARSHDARLALIHVVSEDISGELIDTARNTLARTAAEFGCAQADSHVAAGKAAREIAKAAEALDADMVVLGAHGEHWSKDLFTGSTAEAVADICERPVLMVRYRPAEPYRLMLVGMDLTGNAVAAAQFAMRVTPRSRIVIAHVAIVLGENLLRINGVSEQEVDQLRHTQVVELRPKVEMGAEQFGAELTATIVESGHVELRLAMIAADIGADLLVVGNRRRSKLERSLLGSVTRSSIQRSCCDVLIVRTT</sequence>
<evidence type="ECO:0000313" key="4">
    <source>
        <dbReference type="Proteomes" id="UP001595823"/>
    </source>
</evidence>
<feature type="domain" description="UspA" evidence="2">
    <location>
        <begin position="153"/>
        <end position="292"/>
    </location>
</feature>
<proteinExistence type="inferred from homology"/>
<protein>
    <submittedName>
        <fullName evidence="3">Universal stress protein</fullName>
    </submittedName>
</protein>
<keyword evidence="4" id="KW-1185">Reference proteome</keyword>
<dbReference type="InterPro" id="IPR014729">
    <property type="entry name" value="Rossmann-like_a/b/a_fold"/>
</dbReference>
<evidence type="ECO:0000313" key="3">
    <source>
        <dbReference type="EMBL" id="MFC4337458.1"/>
    </source>
</evidence>
<dbReference type="PANTHER" id="PTHR46268">
    <property type="entry name" value="STRESS RESPONSE PROTEIN NHAX"/>
    <property type="match status" value="1"/>
</dbReference>
<dbReference type="PANTHER" id="PTHR46268:SF6">
    <property type="entry name" value="UNIVERSAL STRESS PROTEIN UP12"/>
    <property type="match status" value="1"/>
</dbReference>
<evidence type="ECO:0000256" key="1">
    <source>
        <dbReference type="ARBA" id="ARBA00008791"/>
    </source>
</evidence>
<name>A0ABV8U499_9ACTN</name>
<accession>A0ABV8U499</accession>
<dbReference type="SUPFAM" id="SSF52402">
    <property type="entry name" value="Adenine nucleotide alpha hydrolases-like"/>
    <property type="match status" value="2"/>
</dbReference>
<dbReference type="Gene3D" id="3.40.50.620">
    <property type="entry name" value="HUPs"/>
    <property type="match status" value="2"/>
</dbReference>
<dbReference type="Proteomes" id="UP001595823">
    <property type="component" value="Unassembled WGS sequence"/>
</dbReference>
<dbReference type="EMBL" id="JBHSDK010000034">
    <property type="protein sequence ID" value="MFC4337458.1"/>
    <property type="molecule type" value="Genomic_DNA"/>
</dbReference>
<dbReference type="InterPro" id="IPR006015">
    <property type="entry name" value="Universal_stress_UspA"/>
</dbReference>
<organism evidence="3 4">
    <name type="scientific">Salininema proteolyticum</name>
    <dbReference type="NCBI Taxonomy" id="1607685"/>
    <lineage>
        <taxon>Bacteria</taxon>
        <taxon>Bacillati</taxon>
        <taxon>Actinomycetota</taxon>
        <taxon>Actinomycetes</taxon>
        <taxon>Glycomycetales</taxon>
        <taxon>Glycomycetaceae</taxon>
        <taxon>Salininema</taxon>
    </lineage>
</organism>